<evidence type="ECO:0000313" key="2">
    <source>
        <dbReference type="EMBL" id="OXA49534.1"/>
    </source>
</evidence>
<evidence type="ECO:0000256" key="1">
    <source>
        <dbReference type="SAM" id="Phobius"/>
    </source>
</evidence>
<evidence type="ECO:0000313" key="3">
    <source>
        <dbReference type="Proteomes" id="UP000198287"/>
    </source>
</evidence>
<dbReference type="AlphaFoldDB" id="A0A226DXK9"/>
<feature type="transmembrane region" description="Helical" evidence="1">
    <location>
        <begin position="298"/>
        <end position="318"/>
    </location>
</feature>
<keyword evidence="1" id="KW-0472">Membrane</keyword>
<gene>
    <name evidence="2" type="ORF">Fcan01_15453</name>
</gene>
<protein>
    <submittedName>
        <fullName evidence="2">Uncharacterized protein</fullName>
    </submittedName>
</protein>
<accession>A0A226DXK9</accession>
<comment type="caution">
    <text evidence="2">The sequence shown here is derived from an EMBL/GenBank/DDBJ whole genome shotgun (WGS) entry which is preliminary data.</text>
</comment>
<keyword evidence="1" id="KW-1133">Transmembrane helix</keyword>
<name>A0A226DXK9_FOLCA</name>
<keyword evidence="1" id="KW-0812">Transmembrane</keyword>
<keyword evidence="3" id="KW-1185">Reference proteome</keyword>
<proteinExistence type="predicted"/>
<organism evidence="2 3">
    <name type="scientific">Folsomia candida</name>
    <name type="common">Springtail</name>
    <dbReference type="NCBI Taxonomy" id="158441"/>
    <lineage>
        <taxon>Eukaryota</taxon>
        <taxon>Metazoa</taxon>
        <taxon>Ecdysozoa</taxon>
        <taxon>Arthropoda</taxon>
        <taxon>Hexapoda</taxon>
        <taxon>Collembola</taxon>
        <taxon>Entomobryomorpha</taxon>
        <taxon>Isotomoidea</taxon>
        <taxon>Isotomidae</taxon>
        <taxon>Proisotominae</taxon>
        <taxon>Folsomia</taxon>
    </lineage>
</organism>
<feature type="transmembrane region" description="Helical" evidence="1">
    <location>
        <begin position="185"/>
        <end position="218"/>
    </location>
</feature>
<feature type="transmembrane region" description="Helical" evidence="1">
    <location>
        <begin position="44"/>
        <end position="65"/>
    </location>
</feature>
<feature type="transmembrane region" description="Helical" evidence="1">
    <location>
        <begin position="142"/>
        <end position="164"/>
    </location>
</feature>
<dbReference type="Proteomes" id="UP000198287">
    <property type="component" value="Unassembled WGS sequence"/>
</dbReference>
<feature type="transmembrane region" description="Helical" evidence="1">
    <location>
        <begin position="230"/>
        <end position="254"/>
    </location>
</feature>
<dbReference type="EMBL" id="LNIX01000010">
    <property type="protein sequence ID" value="OXA49534.1"/>
    <property type="molecule type" value="Genomic_DNA"/>
</dbReference>
<reference evidence="2 3" key="1">
    <citation type="submission" date="2015-12" db="EMBL/GenBank/DDBJ databases">
        <title>The genome of Folsomia candida.</title>
        <authorList>
            <person name="Faddeeva A."/>
            <person name="Derks M.F."/>
            <person name="Anvar Y."/>
            <person name="Smit S."/>
            <person name="Van Straalen N."/>
            <person name="Roelofs D."/>
        </authorList>
    </citation>
    <scope>NUCLEOTIDE SEQUENCE [LARGE SCALE GENOMIC DNA]</scope>
    <source>
        <strain evidence="2 3">VU population</strain>
        <tissue evidence="2">Whole body</tissue>
    </source>
</reference>
<sequence>MFNKRTLQIIRAYMKTCALLGSNLYTWDDRNECVSECTNFSRKFTFTIAVGHTVLYLCFLFWRLVQVVQKPKTSFPDVVWIYIWINQSYWSLTTYYNGYRKKGEVVSLFRGLKKLSTVLQKENPTARMRNWIWKFNIIDLNFLAVFWILFLYNAALTLMFFVIPTRVQKENMSHKTRNFQRLHILMIYYNHAFIWPLIPIVFVWIPGALIIACAFASIRFHSFLSFFEYIPFPILVYNCCVILAVTMHPATIVYEQAIKLHHSLVHHDRNISKICRKELAALRPFGVKVGLVRAVKKVAILVSYYFISNHVFTLLITFPEDKVNP</sequence>